<reference evidence="2 3" key="1">
    <citation type="submission" date="2024-04" db="EMBL/GenBank/DDBJ databases">
        <title>Novel genus in family Flammeovirgaceae.</title>
        <authorList>
            <person name="Nguyen T.H."/>
            <person name="Vuong T.Q."/>
            <person name="Le H."/>
            <person name="Kim S.-G."/>
        </authorList>
    </citation>
    <scope>NUCLEOTIDE SEQUENCE [LARGE SCALE GENOMIC DNA]</scope>
    <source>
        <strain evidence="2 3">JCM 23209</strain>
    </source>
</reference>
<dbReference type="Proteomes" id="UP001403385">
    <property type="component" value="Unassembled WGS sequence"/>
</dbReference>
<organism evidence="2 3">
    <name type="scientific">Rapidithrix thailandica</name>
    <dbReference type="NCBI Taxonomy" id="413964"/>
    <lineage>
        <taxon>Bacteria</taxon>
        <taxon>Pseudomonadati</taxon>
        <taxon>Bacteroidota</taxon>
        <taxon>Cytophagia</taxon>
        <taxon>Cytophagales</taxon>
        <taxon>Flammeovirgaceae</taxon>
        <taxon>Rapidithrix</taxon>
    </lineage>
</organism>
<comment type="caution">
    <text evidence="2">The sequence shown here is derived from an EMBL/GenBank/DDBJ whole genome shotgun (WGS) entry which is preliminary data.</text>
</comment>
<gene>
    <name evidence="2" type="ORF">AAG747_17975</name>
</gene>
<keyword evidence="1" id="KW-0812">Transmembrane</keyword>
<feature type="transmembrane region" description="Helical" evidence="1">
    <location>
        <begin position="40"/>
        <end position="58"/>
    </location>
</feature>
<dbReference type="RefSeq" id="WP_346822596.1">
    <property type="nucleotide sequence ID" value="NZ_JBDKWZ010000010.1"/>
</dbReference>
<evidence type="ECO:0000313" key="3">
    <source>
        <dbReference type="Proteomes" id="UP001403385"/>
    </source>
</evidence>
<dbReference type="AlphaFoldDB" id="A0AAW9S7H4"/>
<evidence type="ECO:0000313" key="2">
    <source>
        <dbReference type="EMBL" id="MEN7549818.1"/>
    </source>
</evidence>
<proteinExistence type="predicted"/>
<keyword evidence="3" id="KW-1185">Reference proteome</keyword>
<evidence type="ECO:0000256" key="1">
    <source>
        <dbReference type="SAM" id="Phobius"/>
    </source>
</evidence>
<feature type="transmembrane region" description="Helical" evidence="1">
    <location>
        <begin position="90"/>
        <end position="110"/>
    </location>
</feature>
<dbReference type="EMBL" id="JBDKWZ010000010">
    <property type="protein sequence ID" value="MEN7549818.1"/>
    <property type="molecule type" value="Genomic_DNA"/>
</dbReference>
<feature type="transmembrane region" description="Helical" evidence="1">
    <location>
        <begin position="16"/>
        <end position="34"/>
    </location>
</feature>
<sequence length="116" mass="13429">MTLKKLYTTLQTKAQFYIESAILTLVSLMIFKIWLDYSWYYVGLAAFGIEVSLIYAYLKWPKFYDGYTFGISIIYALGGFYYGYSSMDASVLFGVFMACFLFLLSLFAHIHKSSEQ</sequence>
<protein>
    <submittedName>
        <fullName evidence="2">Uncharacterized protein</fullName>
    </submittedName>
</protein>
<keyword evidence="1" id="KW-0472">Membrane</keyword>
<name>A0AAW9S7H4_9BACT</name>
<accession>A0AAW9S7H4</accession>
<keyword evidence="1" id="KW-1133">Transmembrane helix</keyword>
<feature type="transmembrane region" description="Helical" evidence="1">
    <location>
        <begin position="65"/>
        <end position="84"/>
    </location>
</feature>